<gene>
    <name evidence="1" type="ORF">COX90_03200</name>
</gene>
<dbReference type="AlphaFoldDB" id="A0A2M7UXI3"/>
<evidence type="ECO:0000313" key="2">
    <source>
        <dbReference type="Proteomes" id="UP000230760"/>
    </source>
</evidence>
<dbReference type="Proteomes" id="UP000230760">
    <property type="component" value="Unassembled WGS sequence"/>
</dbReference>
<reference evidence="2" key="1">
    <citation type="submission" date="2017-09" db="EMBL/GenBank/DDBJ databases">
        <title>Depth-based differentiation of microbial function through sediment-hosted aquifers and enrichment of novel symbionts in the deep terrestrial subsurface.</title>
        <authorList>
            <person name="Probst A.J."/>
            <person name="Ladd B."/>
            <person name="Jarett J.K."/>
            <person name="Geller-Mcgrath D.E."/>
            <person name="Sieber C.M.K."/>
            <person name="Emerson J.B."/>
            <person name="Anantharaman K."/>
            <person name="Thomas B.C."/>
            <person name="Malmstrom R."/>
            <person name="Stieglmeier M."/>
            <person name="Klingl A."/>
            <person name="Woyke T."/>
            <person name="Ryan C.M."/>
            <person name="Banfield J.F."/>
        </authorList>
    </citation>
    <scope>NUCLEOTIDE SEQUENCE [LARGE SCALE GENOMIC DNA]</scope>
</reference>
<dbReference type="Gene3D" id="3.30.160.100">
    <property type="entry name" value="Ribosome hibernation promotion factor-like"/>
    <property type="match status" value="1"/>
</dbReference>
<proteinExistence type="predicted"/>
<dbReference type="EMBL" id="PFPB01000058">
    <property type="protein sequence ID" value="PIZ88703.1"/>
    <property type="molecule type" value="Genomic_DNA"/>
</dbReference>
<evidence type="ECO:0008006" key="3">
    <source>
        <dbReference type="Google" id="ProtNLM"/>
    </source>
</evidence>
<organism evidence="1 2">
    <name type="scientific">Candidatus Nealsonbacteria bacterium CG_4_10_14_0_2_um_filter_38_17</name>
    <dbReference type="NCBI Taxonomy" id="1974680"/>
    <lineage>
        <taxon>Bacteria</taxon>
        <taxon>Candidatus Nealsoniibacteriota</taxon>
    </lineage>
</organism>
<dbReference type="SUPFAM" id="SSF69754">
    <property type="entry name" value="Ribosome binding protein Y (YfiA homologue)"/>
    <property type="match status" value="1"/>
</dbReference>
<dbReference type="InterPro" id="IPR036567">
    <property type="entry name" value="RHF-like"/>
</dbReference>
<dbReference type="InterPro" id="IPR003489">
    <property type="entry name" value="RHF/RaiA"/>
</dbReference>
<accession>A0A2M7UXI3</accession>
<name>A0A2M7UXI3_9BACT</name>
<protein>
    <recommendedName>
        <fullName evidence="3">Ribosomal subunit interface protein</fullName>
    </recommendedName>
</protein>
<comment type="caution">
    <text evidence="1">The sequence shown here is derived from an EMBL/GenBank/DDBJ whole genome shotgun (WGS) entry which is preliminary data.</text>
</comment>
<evidence type="ECO:0000313" key="1">
    <source>
        <dbReference type="EMBL" id="PIZ88703.1"/>
    </source>
</evidence>
<dbReference type="Pfam" id="PF02482">
    <property type="entry name" value="Ribosomal_S30AE"/>
    <property type="match status" value="1"/>
</dbReference>
<sequence>MKTHPLFKNVNGAAKNCIEAYLKGKKMNRLTRLLRHGNFDLADLKVDVEHFSKHNAFSVKFDLKIGKKRLISEEKTHNIREAFEIAFDKLVNQLRKLESIKHDK</sequence>